<protein>
    <submittedName>
        <fullName evidence="1">Uncharacterized protein</fullName>
    </submittedName>
</protein>
<dbReference type="OrthoDB" id="10441519at2759"/>
<proteinExistence type="predicted"/>
<accession>A0A8X7NKT5</accession>
<organism evidence="1 2">
    <name type="scientific">Candida parapsilosis</name>
    <name type="common">Yeast</name>
    <dbReference type="NCBI Taxonomy" id="5480"/>
    <lineage>
        <taxon>Eukaryota</taxon>
        <taxon>Fungi</taxon>
        <taxon>Dikarya</taxon>
        <taxon>Ascomycota</taxon>
        <taxon>Saccharomycotina</taxon>
        <taxon>Pichiomycetes</taxon>
        <taxon>Debaryomycetaceae</taxon>
        <taxon>Candida/Lodderomyces clade</taxon>
        <taxon>Candida</taxon>
    </lineage>
</organism>
<dbReference type="Proteomes" id="UP000590412">
    <property type="component" value="Unassembled WGS sequence"/>
</dbReference>
<dbReference type="AlphaFoldDB" id="A0A8X7NKT5"/>
<sequence length="371" mass="43429">MKHQTQELKQSPLTRDAFNKDNNITVHNCHIKPIQNGEQLKPFFHYSINTIMSRLEIPFNKYFSYMVQAINQQKDLIIIANQDSDRVLHLCVLNKVLRDRTRVGNHKVIYVTQQPHSVFYALGELNPCGVKINYYIKNAHENPEIDIKTPFEFLSMHPKKDTLVIVTDYNDLIRSSFKELLKKDTPVIIIREKSLSTSEYQQLREIRPFTHVDYITKRSITTTQSSVNIELCYFDSFDAKADKLISECGHWRNVGTFVETYRGAESLYCRLAYPGRWLMLVNVKKCKRNNLEPSLQKARAQHAMIISTKFNILKRMKTVYFFNPPRLKSFVKFVNEIARSKPKRIVVMLATGERGKNESYKEFVKTWAGHK</sequence>
<evidence type="ECO:0000313" key="2">
    <source>
        <dbReference type="Proteomes" id="UP000590412"/>
    </source>
</evidence>
<name>A0A8X7NKT5_CANPA</name>
<comment type="caution">
    <text evidence="1">The sequence shown here is derived from an EMBL/GenBank/DDBJ whole genome shotgun (WGS) entry which is preliminary data.</text>
</comment>
<evidence type="ECO:0000313" key="1">
    <source>
        <dbReference type="EMBL" id="KAF6052253.1"/>
    </source>
</evidence>
<dbReference type="EMBL" id="JABWAB010000004">
    <property type="protein sequence ID" value="KAF6052253.1"/>
    <property type="molecule type" value="Genomic_DNA"/>
</dbReference>
<reference evidence="1" key="1">
    <citation type="submission" date="2020-03" db="EMBL/GenBank/DDBJ databases">
        <title>FDA dAtabase for Regulatory Grade micrObial Sequences (FDA-ARGOS): Supporting development and validation of Infectious Disease Dx tests.</title>
        <authorList>
            <person name="Campos J."/>
            <person name="Goldberg B."/>
            <person name="Tallon L."/>
            <person name="Sadzewicz L."/>
            <person name="Vavikolanu K."/>
            <person name="Mehta A."/>
            <person name="Aluvathingal J."/>
            <person name="Nadendla S."/>
            <person name="Nandy P."/>
            <person name="Geyer C."/>
            <person name="Yan Y."/>
            <person name="Sichtig H."/>
        </authorList>
    </citation>
    <scope>NUCLEOTIDE SEQUENCE [LARGE SCALE GENOMIC DNA]</scope>
    <source>
        <strain evidence="1">FDAARGOS_652</strain>
    </source>
</reference>
<gene>
    <name evidence="1" type="ORF">FOB60_002509</name>
</gene>